<organism evidence="2 3">
    <name type="scientific">Vicia faba</name>
    <name type="common">Broad bean</name>
    <name type="synonym">Faba vulgaris</name>
    <dbReference type="NCBI Taxonomy" id="3906"/>
    <lineage>
        <taxon>Eukaryota</taxon>
        <taxon>Viridiplantae</taxon>
        <taxon>Streptophyta</taxon>
        <taxon>Embryophyta</taxon>
        <taxon>Tracheophyta</taxon>
        <taxon>Spermatophyta</taxon>
        <taxon>Magnoliopsida</taxon>
        <taxon>eudicotyledons</taxon>
        <taxon>Gunneridae</taxon>
        <taxon>Pentapetalae</taxon>
        <taxon>rosids</taxon>
        <taxon>fabids</taxon>
        <taxon>Fabales</taxon>
        <taxon>Fabaceae</taxon>
        <taxon>Papilionoideae</taxon>
        <taxon>50 kb inversion clade</taxon>
        <taxon>NPAAA clade</taxon>
        <taxon>Hologalegina</taxon>
        <taxon>IRL clade</taxon>
        <taxon>Fabeae</taxon>
        <taxon>Vicia</taxon>
    </lineage>
</organism>
<evidence type="ECO:0000256" key="1">
    <source>
        <dbReference type="ARBA" id="ARBA00009800"/>
    </source>
</evidence>
<dbReference type="SUPFAM" id="SSF51445">
    <property type="entry name" value="(Trans)glycosidases"/>
    <property type="match status" value="1"/>
</dbReference>
<dbReference type="PANTHER" id="PTHR14363">
    <property type="entry name" value="HEPARANASE-RELATED"/>
    <property type="match status" value="1"/>
</dbReference>
<sequence length="244" mass="27082">MNPLVIAPGGFFDENWFKEFLSKSSEWPDVVTRHVYNLGSEIYLHGHIPDKILYPTYLDGAAGTFSSLKNVLQSSQTSAKSWVGEAGGAYSSGRYLVSNAFVNSFWYLNQLGMSATYGTTTYCRQTLIGGNYGLLNTATFMPNPDYYYSALLWHRLMGSHVLSTTFYGTKKIRTYAHCAKETKGVTVLFLNLDNSTIVEARMSFHFGDIPPLNPIHVDPSKPVPVAPLSIVFAHIPDIITKVCS</sequence>
<dbReference type="GO" id="GO:0009505">
    <property type="term" value="C:plant-type cell wall"/>
    <property type="evidence" value="ECO:0007669"/>
    <property type="project" value="TreeGrafter"/>
</dbReference>
<comment type="similarity">
    <text evidence="1">Belongs to the glycosyl hydrolase 79 family.</text>
</comment>
<dbReference type="InterPro" id="IPR005199">
    <property type="entry name" value="Glyco_hydro_79"/>
</dbReference>
<dbReference type="AlphaFoldDB" id="A0AAV1AJB7"/>
<evidence type="ECO:0008006" key="4">
    <source>
        <dbReference type="Google" id="ProtNLM"/>
    </source>
</evidence>
<keyword evidence="3" id="KW-1185">Reference proteome</keyword>
<gene>
    <name evidence="2" type="ORF">VFH_IV181400</name>
</gene>
<dbReference type="InterPro" id="IPR017853">
    <property type="entry name" value="GH"/>
</dbReference>
<accession>A0AAV1AJB7</accession>
<dbReference type="GO" id="GO:0004566">
    <property type="term" value="F:beta-glucuronidase activity"/>
    <property type="evidence" value="ECO:0007669"/>
    <property type="project" value="TreeGrafter"/>
</dbReference>
<dbReference type="Proteomes" id="UP001157006">
    <property type="component" value="Chromosome 4"/>
</dbReference>
<dbReference type="PANTHER" id="PTHR14363:SF35">
    <property type="entry name" value="GLYCOSIDE HYDROLASE FAMILY 79 AMINO-TERMINAL DOMAIN PROTEIN"/>
    <property type="match status" value="1"/>
</dbReference>
<protein>
    <recommendedName>
        <fullName evidence="4">Heparanase-like protein 1</fullName>
    </recommendedName>
</protein>
<dbReference type="EMBL" id="OX451739">
    <property type="protein sequence ID" value="CAI8610417.1"/>
    <property type="molecule type" value="Genomic_DNA"/>
</dbReference>
<evidence type="ECO:0000313" key="2">
    <source>
        <dbReference type="EMBL" id="CAI8610417.1"/>
    </source>
</evidence>
<evidence type="ECO:0000313" key="3">
    <source>
        <dbReference type="Proteomes" id="UP001157006"/>
    </source>
</evidence>
<dbReference type="Pfam" id="PF03662">
    <property type="entry name" value="Glyco_hydro_79n"/>
    <property type="match status" value="1"/>
</dbReference>
<name>A0AAV1AJB7_VICFA</name>
<proteinExistence type="inferred from homology"/>
<dbReference type="Gene3D" id="3.20.20.80">
    <property type="entry name" value="Glycosidases"/>
    <property type="match status" value="1"/>
</dbReference>
<reference evidence="2 3" key="1">
    <citation type="submission" date="2023-01" db="EMBL/GenBank/DDBJ databases">
        <authorList>
            <person name="Kreplak J."/>
        </authorList>
    </citation>
    <scope>NUCLEOTIDE SEQUENCE [LARGE SCALE GENOMIC DNA]</scope>
</reference>
<dbReference type="GO" id="GO:0016020">
    <property type="term" value="C:membrane"/>
    <property type="evidence" value="ECO:0007669"/>
    <property type="project" value="InterPro"/>
</dbReference>